<keyword evidence="1" id="KW-0812">Transmembrane</keyword>
<gene>
    <name evidence="2" type="ORF">G7081_00435</name>
</gene>
<keyword evidence="3" id="KW-1185">Reference proteome</keyword>
<evidence type="ECO:0000313" key="2">
    <source>
        <dbReference type="EMBL" id="QIL45659.1"/>
    </source>
</evidence>
<dbReference type="EMBL" id="CP049886">
    <property type="protein sequence ID" value="QIL45659.1"/>
    <property type="molecule type" value="Genomic_DNA"/>
</dbReference>
<accession>A0A6G8AL20</accession>
<protein>
    <submittedName>
        <fullName evidence="2">Uncharacterized protein</fullName>
    </submittedName>
</protein>
<evidence type="ECO:0000313" key="3">
    <source>
        <dbReference type="Proteomes" id="UP000500890"/>
    </source>
</evidence>
<dbReference type="AlphaFoldDB" id="A0A6G8AL20"/>
<keyword evidence="1" id="KW-0472">Membrane</keyword>
<dbReference type="Proteomes" id="UP000500890">
    <property type="component" value="Chromosome"/>
</dbReference>
<dbReference type="KEGG" id="vah:G7081_00435"/>
<reference evidence="2 3" key="1">
    <citation type="submission" date="2020-03" db="EMBL/GenBank/DDBJ databases">
        <title>Vagococcus sp. nov., isolated from beetles.</title>
        <authorList>
            <person name="Hyun D.-W."/>
            <person name="Bae J.-W."/>
        </authorList>
    </citation>
    <scope>NUCLEOTIDE SEQUENCE [LARGE SCALE GENOMIC DNA]</scope>
    <source>
        <strain evidence="2 3">HDW17A</strain>
    </source>
</reference>
<feature type="transmembrane region" description="Helical" evidence="1">
    <location>
        <begin position="12"/>
        <end position="31"/>
    </location>
</feature>
<organism evidence="2 3">
    <name type="scientific">Vagococcus coleopterorum</name>
    <dbReference type="NCBI Taxonomy" id="2714946"/>
    <lineage>
        <taxon>Bacteria</taxon>
        <taxon>Bacillati</taxon>
        <taxon>Bacillota</taxon>
        <taxon>Bacilli</taxon>
        <taxon>Lactobacillales</taxon>
        <taxon>Enterococcaceae</taxon>
        <taxon>Vagococcus</taxon>
    </lineage>
</organism>
<sequence length="61" mass="7048">MFNKFKQHPYIAIILMALVASLIGIGIQYAIDQTIYRSGLYSTIFLTGFFLLLTYQKNKKK</sequence>
<keyword evidence="1" id="KW-1133">Transmembrane helix</keyword>
<evidence type="ECO:0000256" key="1">
    <source>
        <dbReference type="SAM" id="Phobius"/>
    </source>
</evidence>
<name>A0A6G8AL20_9ENTE</name>
<feature type="transmembrane region" description="Helical" evidence="1">
    <location>
        <begin position="37"/>
        <end position="55"/>
    </location>
</feature>
<proteinExistence type="predicted"/>